<evidence type="ECO:0000259" key="8">
    <source>
        <dbReference type="Pfam" id="PF03485"/>
    </source>
</evidence>
<dbReference type="SUPFAM" id="SSF52374">
    <property type="entry name" value="Nucleotidylyl transferase"/>
    <property type="match status" value="1"/>
</dbReference>
<dbReference type="AlphaFoldDB" id="A0A0B1TAN4"/>
<evidence type="ECO:0000256" key="5">
    <source>
        <dbReference type="ARBA" id="ARBA00033033"/>
    </source>
</evidence>
<dbReference type="EMBL" id="KN550263">
    <property type="protein sequence ID" value="KHJ94608.1"/>
    <property type="molecule type" value="Genomic_DNA"/>
</dbReference>
<evidence type="ECO:0000313" key="10">
    <source>
        <dbReference type="Proteomes" id="UP000053660"/>
    </source>
</evidence>
<organism evidence="9 10">
    <name type="scientific">Oesophagostomum dentatum</name>
    <name type="common">Nodular worm</name>
    <dbReference type="NCBI Taxonomy" id="61180"/>
    <lineage>
        <taxon>Eukaryota</taxon>
        <taxon>Metazoa</taxon>
        <taxon>Ecdysozoa</taxon>
        <taxon>Nematoda</taxon>
        <taxon>Chromadorea</taxon>
        <taxon>Rhabditida</taxon>
        <taxon>Rhabditina</taxon>
        <taxon>Rhabditomorpha</taxon>
        <taxon>Strongyloidea</taxon>
        <taxon>Strongylidae</taxon>
        <taxon>Oesophagostomum</taxon>
    </lineage>
</organism>
<dbReference type="GO" id="GO:0006420">
    <property type="term" value="P:arginyl-tRNA aminoacylation"/>
    <property type="evidence" value="ECO:0007669"/>
    <property type="project" value="InterPro"/>
</dbReference>
<evidence type="ECO:0000256" key="2">
    <source>
        <dbReference type="ARBA" id="ARBA00022741"/>
    </source>
</evidence>
<dbReference type="SUPFAM" id="SSF55190">
    <property type="entry name" value="Arginyl-tRNA synthetase (ArgRS), N-terminal 'additional' domain"/>
    <property type="match status" value="1"/>
</dbReference>
<dbReference type="Pfam" id="PF03485">
    <property type="entry name" value="Arg_tRNA_synt_N"/>
    <property type="match status" value="1"/>
</dbReference>
<protein>
    <recommendedName>
        <fullName evidence="5">Arginyl-tRNA synthetase</fullName>
    </recommendedName>
</protein>
<evidence type="ECO:0000256" key="6">
    <source>
        <dbReference type="RuleBase" id="RU363038"/>
    </source>
</evidence>
<dbReference type="PRINTS" id="PR01038">
    <property type="entry name" value="TRNASYNTHARG"/>
</dbReference>
<feature type="domain" description="Arginyl-tRNA synthetase catalytic core" evidence="7">
    <location>
        <begin position="67"/>
        <end position="113"/>
    </location>
</feature>
<evidence type="ECO:0000256" key="3">
    <source>
        <dbReference type="ARBA" id="ARBA00022840"/>
    </source>
</evidence>
<evidence type="ECO:0000259" key="7">
    <source>
        <dbReference type="Pfam" id="PF00750"/>
    </source>
</evidence>
<proteinExistence type="inferred from homology"/>
<feature type="domain" description="Arginyl-tRNA synthetase catalytic core" evidence="7">
    <location>
        <begin position="127"/>
        <end position="274"/>
    </location>
</feature>
<dbReference type="GO" id="GO:0005737">
    <property type="term" value="C:cytoplasm"/>
    <property type="evidence" value="ECO:0007669"/>
    <property type="project" value="InterPro"/>
</dbReference>
<dbReference type="PANTHER" id="PTHR11956:SF5">
    <property type="entry name" value="ARGININE--TRNA LIGASE, CYTOPLASMIC"/>
    <property type="match status" value="1"/>
</dbReference>
<dbReference type="OrthoDB" id="68056at2759"/>
<dbReference type="GO" id="GO:0005524">
    <property type="term" value="F:ATP binding"/>
    <property type="evidence" value="ECO:0007669"/>
    <property type="project" value="UniProtKB-KW"/>
</dbReference>
<dbReference type="InterPro" id="IPR001278">
    <property type="entry name" value="Arg-tRNA-ligase"/>
</dbReference>
<sequence>MALCAKLKSLGTAMKPGEVAAQIAGKVPKCDLIEKIEVVPAGFINVFLNKTFIEKEIGIIASKGVHLPKVEKKKVAVDFSSPNIAKEMHVGHLRSTIIGDSICRLLETVGFDVSLTHQSHRRLGNAESKKRFDEDSEFKKRAYDCVVRLQSYDEEIVNAWTMICNISKKYNQFVYDRLDIAIEDVGESFYQKKMITLVEDLKKIDSTSLREEEGRLLYFPANCEVPLTLVKSDGGYTYDTSDLAALRYRLHEKNVDWVIYVVDAGQSLHLEVRFGTAHYQVADLSAVFL</sequence>
<keyword evidence="2 6" id="KW-0547">Nucleotide-binding</keyword>
<dbReference type="InterPro" id="IPR035684">
    <property type="entry name" value="ArgRS_core"/>
</dbReference>
<dbReference type="Gene3D" id="3.40.50.620">
    <property type="entry name" value="HUPs"/>
    <property type="match status" value="2"/>
</dbReference>
<dbReference type="GO" id="GO:0004814">
    <property type="term" value="F:arginine-tRNA ligase activity"/>
    <property type="evidence" value="ECO:0007669"/>
    <property type="project" value="InterPro"/>
</dbReference>
<keyword evidence="4 6" id="KW-0030">Aminoacyl-tRNA synthetase</keyword>
<dbReference type="Proteomes" id="UP000053660">
    <property type="component" value="Unassembled WGS sequence"/>
</dbReference>
<dbReference type="InterPro" id="IPR005148">
    <property type="entry name" value="Arg-tRNA-synth_N"/>
</dbReference>
<evidence type="ECO:0000313" key="9">
    <source>
        <dbReference type="EMBL" id="KHJ94608.1"/>
    </source>
</evidence>
<dbReference type="InterPro" id="IPR014729">
    <property type="entry name" value="Rossmann-like_a/b/a_fold"/>
</dbReference>
<dbReference type="Pfam" id="PF00750">
    <property type="entry name" value="tRNA-synt_1d"/>
    <property type="match status" value="2"/>
</dbReference>
<evidence type="ECO:0000256" key="1">
    <source>
        <dbReference type="ARBA" id="ARBA00022598"/>
    </source>
</evidence>
<dbReference type="PROSITE" id="PS00178">
    <property type="entry name" value="AA_TRNA_LIGASE_I"/>
    <property type="match status" value="1"/>
</dbReference>
<dbReference type="PANTHER" id="PTHR11956">
    <property type="entry name" value="ARGINYL-TRNA SYNTHETASE"/>
    <property type="match status" value="1"/>
</dbReference>
<accession>A0A0B1TAN4</accession>
<comment type="similarity">
    <text evidence="6">Belongs to the class-I aminoacyl-tRNA synthetase family.</text>
</comment>
<dbReference type="InterPro" id="IPR036695">
    <property type="entry name" value="Arg-tRNA-synth_N_sf"/>
</dbReference>
<feature type="domain" description="Arginyl tRNA synthetase N-terminal" evidence="8">
    <location>
        <begin position="9"/>
        <end position="48"/>
    </location>
</feature>
<keyword evidence="10" id="KW-1185">Reference proteome</keyword>
<name>A0A0B1TAN4_OESDE</name>
<evidence type="ECO:0000256" key="4">
    <source>
        <dbReference type="ARBA" id="ARBA00023146"/>
    </source>
</evidence>
<dbReference type="InterPro" id="IPR001412">
    <property type="entry name" value="aa-tRNA-synth_I_CS"/>
</dbReference>
<reference evidence="9 10" key="1">
    <citation type="submission" date="2014-03" db="EMBL/GenBank/DDBJ databases">
        <title>Draft genome of the hookworm Oesophagostomum dentatum.</title>
        <authorList>
            <person name="Mitreva M."/>
        </authorList>
    </citation>
    <scope>NUCLEOTIDE SEQUENCE [LARGE SCALE GENOMIC DNA]</scope>
    <source>
        <strain evidence="9 10">OD-Hann</strain>
    </source>
</reference>
<keyword evidence="1 6" id="KW-0436">Ligase</keyword>
<keyword evidence="3 6" id="KW-0067">ATP-binding</keyword>
<gene>
    <name evidence="9" type="ORF">OESDEN_05458</name>
</gene>
<dbReference type="Gene3D" id="3.30.1360.70">
    <property type="entry name" value="Arginyl tRNA synthetase N-terminal domain"/>
    <property type="match status" value="1"/>
</dbReference>
<keyword evidence="6" id="KW-0648">Protein biosynthesis</keyword>